<evidence type="ECO:0000313" key="1">
    <source>
        <dbReference type="EMBL" id="EQB47455.1"/>
    </source>
</evidence>
<gene>
    <name evidence="1" type="ORF">CGLO_13397</name>
</gene>
<proteinExistence type="predicted"/>
<accession>T0LH05</accession>
<organism evidence="1 2">
    <name type="scientific">Colletotrichum gloeosporioides (strain Cg-14)</name>
    <name type="common">Anthracnose fungus</name>
    <name type="synonym">Glomerella cingulata</name>
    <dbReference type="NCBI Taxonomy" id="1237896"/>
    <lineage>
        <taxon>Eukaryota</taxon>
        <taxon>Fungi</taxon>
        <taxon>Dikarya</taxon>
        <taxon>Ascomycota</taxon>
        <taxon>Pezizomycotina</taxon>
        <taxon>Sordariomycetes</taxon>
        <taxon>Hypocreomycetidae</taxon>
        <taxon>Glomerellales</taxon>
        <taxon>Glomerellaceae</taxon>
        <taxon>Colletotrichum</taxon>
        <taxon>Colletotrichum gloeosporioides species complex</taxon>
    </lineage>
</organism>
<reference evidence="2" key="1">
    <citation type="journal article" date="2013" name="Mol. Plant Microbe Interact.">
        <title>Global aspects of pacC regulation of pathogenicity genes in Colletotrichum gloeosporioides as revealed by transcriptome analysis.</title>
        <authorList>
            <person name="Alkan N."/>
            <person name="Meng X."/>
            <person name="Friedlander G."/>
            <person name="Reuveni E."/>
            <person name="Sukno S."/>
            <person name="Sherman A."/>
            <person name="Thon M."/>
            <person name="Fluhr R."/>
            <person name="Prusky D."/>
        </authorList>
    </citation>
    <scope>NUCLEOTIDE SEQUENCE [LARGE SCALE GENOMIC DNA]</scope>
    <source>
        <strain evidence="2">Cg-14</strain>
    </source>
</reference>
<dbReference type="HOGENOM" id="CLU_3438982_0_0_1"/>
<sequence length="9" mass="1145">MPTYRAFIF</sequence>
<protein>
    <submittedName>
        <fullName evidence="1">Uncharacterized protein</fullName>
    </submittedName>
</protein>
<comment type="caution">
    <text evidence="1">The sequence shown here is derived from an EMBL/GenBank/DDBJ whole genome shotgun (WGS) entry which is preliminary data.</text>
</comment>
<evidence type="ECO:0000313" key="2">
    <source>
        <dbReference type="Proteomes" id="UP000015530"/>
    </source>
</evidence>
<dbReference type="Proteomes" id="UP000015530">
    <property type="component" value="Unassembled WGS sequence"/>
</dbReference>
<dbReference type="EMBL" id="AMYD01002957">
    <property type="protein sequence ID" value="EQB47455.1"/>
    <property type="molecule type" value="Genomic_DNA"/>
</dbReference>
<name>T0LH05_COLGC</name>